<evidence type="ECO:0000256" key="3">
    <source>
        <dbReference type="ARBA" id="ARBA00022833"/>
    </source>
</evidence>
<feature type="compositionally biased region" description="Basic and acidic residues" evidence="7">
    <location>
        <begin position="38"/>
        <end position="56"/>
    </location>
</feature>
<dbReference type="OrthoDB" id="2162994at2759"/>
<keyword evidence="3" id="KW-0862">Zinc</keyword>
<evidence type="ECO:0000256" key="4">
    <source>
        <dbReference type="ARBA" id="ARBA00023015"/>
    </source>
</evidence>
<dbReference type="GO" id="GO:0008270">
    <property type="term" value="F:zinc ion binding"/>
    <property type="evidence" value="ECO:0007669"/>
    <property type="project" value="UniProtKB-KW"/>
</dbReference>
<evidence type="ECO:0000259" key="8">
    <source>
        <dbReference type="PROSITE" id="PS50114"/>
    </source>
</evidence>
<dbReference type="STRING" id="741276.A0A2S5B5A9"/>
<dbReference type="GO" id="GO:0006355">
    <property type="term" value="P:regulation of DNA-templated transcription"/>
    <property type="evidence" value="ECO:0007669"/>
    <property type="project" value="InterPro"/>
</dbReference>
<keyword evidence="1" id="KW-0479">Metal-binding</keyword>
<name>A0A2S5B5A9_9BASI</name>
<feature type="domain" description="GATA-type" evidence="8">
    <location>
        <begin position="103"/>
        <end position="145"/>
    </location>
</feature>
<dbReference type="EMBL" id="PJQD01000063">
    <property type="protein sequence ID" value="POY71957.1"/>
    <property type="molecule type" value="Genomic_DNA"/>
</dbReference>
<dbReference type="SMART" id="SM00401">
    <property type="entry name" value="ZnF_GATA"/>
    <property type="match status" value="1"/>
</dbReference>
<keyword evidence="5" id="KW-0804">Transcription</keyword>
<evidence type="ECO:0000313" key="9">
    <source>
        <dbReference type="EMBL" id="POY71957.1"/>
    </source>
</evidence>
<dbReference type="PANTHER" id="PTHR47172">
    <property type="entry name" value="OS01G0976800 PROTEIN"/>
    <property type="match status" value="1"/>
</dbReference>
<organism evidence="9 10">
    <name type="scientific">Rhodotorula taiwanensis</name>
    <dbReference type="NCBI Taxonomy" id="741276"/>
    <lineage>
        <taxon>Eukaryota</taxon>
        <taxon>Fungi</taxon>
        <taxon>Dikarya</taxon>
        <taxon>Basidiomycota</taxon>
        <taxon>Pucciniomycotina</taxon>
        <taxon>Microbotryomycetes</taxon>
        <taxon>Sporidiobolales</taxon>
        <taxon>Sporidiobolaceae</taxon>
        <taxon>Rhodotorula</taxon>
    </lineage>
</organism>
<keyword evidence="2 6" id="KW-0863">Zinc-finger</keyword>
<comment type="caution">
    <text evidence="9">The sequence shown here is derived from an EMBL/GenBank/DDBJ whole genome shotgun (WGS) entry which is preliminary data.</text>
</comment>
<feature type="region of interest" description="Disordered" evidence="7">
    <location>
        <begin position="1"/>
        <end position="80"/>
    </location>
</feature>
<evidence type="ECO:0000256" key="1">
    <source>
        <dbReference type="ARBA" id="ARBA00022723"/>
    </source>
</evidence>
<protein>
    <recommendedName>
        <fullName evidence="8">GATA-type domain-containing protein</fullName>
    </recommendedName>
</protein>
<feature type="compositionally biased region" description="Polar residues" evidence="7">
    <location>
        <begin position="431"/>
        <end position="447"/>
    </location>
</feature>
<dbReference type="CDD" id="cd00202">
    <property type="entry name" value="ZnF_GATA"/>
    <property type="match status" value="1"/>
</dbReference>
<sequence>MRPTSTSDIAEASATEASAARHSASERRQSSFKSSLSRSRELGRVVQRPDRVKLDTFARPPAGRRHSAEEVHSQRTAASGSVRSALQSAIPLLPTSLQLRNTTSGPTSCTVCAVTETPEWRKGPAGMRTLCNGCGLLAAKRQKERSSFNGRTFPSTVEEIIHELEQIGRERFKSSAKGRYHLPPGTIQRVIDLTDAAMEAAPAPAVAVELTAAIPSTSSNARRPRSRSNRSNSGEAQAAGALFNMARRASTGTAVPPRGGQATALAPRTAPSMGRGRRSGSIVAESTGIQQKLVSPSRGLPPSSSYMLPPGGVGPSSTFSFGTAPIAPQYPVPCISPHRLLSTVTLPPLPAPLPVPLPAPLPSPSFSSHGNLFRPPSPPLRPMSALAASTDRMSIQHLVSPHPPTPNVPSPPRFEMPPPVRLGPVSAVRIRSSSDGPASAAESQRILQSDVLASRRPTV</sequence>
<evidence type="ECO:0000256" key="5">
    <source>
        <dbReference type="ARBA" id="ARBA00023163"/>
    </source>
</evidence>
<feature type="region of interest" description="Disordered" evidence="7">
    <location>
        <begin position="397"/>
        <end position="459"/>
    </location>
</feature>
<dbReference type="PROSITE" id="PS50114">
    <property type="entry name" value="GATA_ZN_FINGER_2"/>
    <property type="match status" value="1"/>
</dbReference>
<dbReference type="Pfam" id="PF00320">
    <property type="entry name" value="GATA"/>
    <property type="match status" value="1"/>
</dbReference>
<proteinExistence type="predicted"/>
<dbReference type="Gene3D" id="3.30.50.10">
    <property type="entry name" value="Erythroid Transcription Factor GATA-1, subunit A"/>
    <property type="match status" value="1"/>
</dbReference>
<evidence type="ECO:0000256" key="7">
    <source>
        <dbReference type="SAM" id="MobiDB-lite"/>
    </source>
</evidence>
<feature type="compositionally biased region" description="Pro residues" evidence="7">
    <location>
        <begin position="401"/>
        <end position="421"/>
    </location>
</feature>
<dbReference type="InterPro" id="IPR000679">
    <property type="entry name" value="Znf_GATA"/>
</dbReference>
<dbReference type="AlphaFoldDB" id="A0A2S5B5A9"/>
<feature type="compositionally biased region" description="Low complexity" evidence="7">
    <location>
        <begin position="1"/>
        <end position="22"/>
    </location>
</feature>
<dbReference type="SUPFAM" id="SSF57716">
    <property type="entry name" value="Glucocorticoid receptor-like (DNA-binding domain)"/>
    <property type="match status" value="1"/>
</dbReference>
<dbReference type="PANTHER" id="PTHR47172:SF24">
    <property type="entry name" value="GATA ZINC FINGER DOMAIN-CONTAINING PROTEIN 14-RELATED"/>
    <property type="match status" value="1"/>
</dbReference>
<evidence type="ECO:0000256" key="2">
    <source>
        <dbReference type="ARBA" id="ARBA00022771"/>
    </source>
</evidence>
<feature type="region of interest" description="Disordered" evidence="7">
    <location>
        <begin position="251"/>
        <end position="302"/>
    </location>
</feature>
<evidence type="ECO:0000256" key="6">
    <source>
        <dbReference type="PROSITE-ProRule" id="PRU00094"/>
    </source>
</evidence>
<dbReference type="InterPro" id="IPR013088">
    <property type="entry name" value="Znf_NHR/GATA"/>
</dbReference>
<feature type="region of interest" description="Disordered" evidence="7">
    <location>
        <begin position="216"/>
        <end position="236"/>
    </location>
</feature>
<accession>A0A2S5B5A9</accession>
<reference evidence="9 10" key="1">
    <citation type="journal article" date="2018" name="Front. Microbiol.">
        <title>Prospects for Fungal Bioremediation of Acidic Radioactive Waste Sites: Characterization and Genome Sequence of Rhodotorula taiwanensis MD1149.</title>
        <authorList>
            <person name="Tkavc R."/>
            <person name="Matrosova V.Y."/>
            <person name="Grichenko O.E."/>
            <person name="Gostincar C."/>
            <person name="Volpe R.P."/>
            <person name="Klimenkova P."/>
            <person name="Gaidamakova E.K."/>
            <person name="Zhou C.E."/>
            <person name="Stewart B.J."/>
            <person name="Lyman M.G."/>
            <person name="Malfatti S.A."/>
            <person name="Rubinfeld B."/>
            <person name="Courtot M."/>
            <person name="Singh J."/>
            <person name="Dalgard C.L."/>
            <person name="Hamilton T."/>
            <person name="Frey K.G."/>
            <person name="Gunde-Cimerman N."/>
            <person name="Dugan L."/>
            <person name="Daly M.J."/>
        </authorList>
    </citation>
    <scope>NUCLEOTIDE SEQUENCE [LARGE SCALE GENOMIC DNA]</scope>
    <source>
        <strain evidence="9 10">MD1149</strain>
    </source>
</reference>
<gene>
    <name evidence="9" type="ORF">BMF94_4966</name>
</gene>
<keyword evidence="4" id="KW-0805">Transcription regulation</keyword>
<dbReference type="GO" id="GO:0043565">
    <property type="term" value="F:sequence-specific DNA binding"/>
    <property type="evidence" value="ECO:0007669"/>
    <property type="project" value="InterPro"/>
</dbReference>
<evidence type="ECO:0000313" key="10">
    <source>
        <dbReference type="Proteomes" id="UP000237144"/>
    </source>
</evidence>
<keyword evidence="10" id="KW-1185">Reference proteome</keyword>
<dbReference type="Proteomes" id="UP000237144">
    <property type="component" value="Unassembled WGS sequence"/>
</dbReference>